<dbReference type="InterPro" id="IPR016047">
    <property type="entry name" value="M23ase_b-sheet_dom"/>
</dbReference>
<dbReference type="RefSeq" id="WP_166754971.1">
    <property type="nucleotide sequence ID" value="NZ_BAABJU010000006.1"/>
</dbReference>
<protein>
    <recommendedName>
        <fullName evidence="3">Fibronectin type-III domain-containing protein</fullName>
    </recommendedName>
</protein>
<evidence type="ECO:0000313" key="5">
    <source>
        <dbReference type="EMBL" id="NIH67603.1"/>
    </source>
</evidence>
<dbReference type="InterPro" id="IPR011055">
    <property type="entry name" value="Dup_hybrid_motif"/>
</dbReference>
<evidence type="ECO:0000259" key="3">
    <source>
        <dbReference type="PROSITE" id="PS50853"/>
    </source>
</evidence>
<accession>A0A846LHI5</accession>
<dbReference type="CDD" id="cd00063">
    <property type="entry name" value="FN3"/>
    <property type="match status" value="2"/>
</dbReference>
<evidence type="ECO:0000256" key="1">
    <source>
        <dbReference type="ARBA" id="ARBA00023295"/>
    </source>
</evidence>
<evidence type="ECO:0000256" key="2">
    <source>
        <dbReference type="ARBA" id="ARBA00023326"/>
    </source>
</evidence>
<reference evidence="4" key="1">
    <citation type="journal article" date="2014" name="Int. J. Syst. Evol. Microbiol.">
        <title>Complete genome of a new Firmicutes species belonging to the dominant human colonic microbiota ('Ruminococcus bicirculans') reveals two chromosomes and a selective capacity to utilize plant glucans.</title>
        <authorList>
            <consortium name="NISC Comparative Sequencing Program"/>
            <person name="Wegmann U."/>
            <person name="Louis P."/>
            <person name="Goesmann A."/>
            <person name="Henrissat B."/>
            <person name="Duncan S.H."/>
            <person name="Flint H.J."/>
        </authorList>
    </citation>
    <scope>NUCLEOTIDE SEQUENCE</scope>
    <source>
        <strain evidence="4">CGMCC 4.5581</strain>
    </source>
</reference>
<dbReference type="SMART" id="SM00060">
    <property type="entry name" value="FN3"/>
    <property type="match status" value="2"/>
</dbReference>
<dbReference type="Proteomes" id="UP000552836">
    <property type="component" value="Unassembled WGS sequence"/>
</dbReference>
<feature type="domain" description="Fibronectin type-III" evidence="3">
    <location>
        <begin position="238"/>
        <end position="339"/>
    </location>
</feature>
<evidence type="ECO:0000313" key="6">
    <source>
        <dbReference type="Proteomes" id="UP000552836"/>
    </source>
</evidence>
<keyword evidence="2" id="KW-0119">Carbohydrate metabolism</keyword>
<dbReference type="Gene3D" id="2.70.70.10">
    <property type="entry name" value="Glucose Permease (Domain IIA)"/>
    <property type="match status" value="1"/>
</dbReference>
<dbReference type="GO" id="GO:0004222">
    <property type="term" value="F:metalloendopeptidase activity"/>
    <property type="evidence" value="ECO:0007669"/>
    <property type="project" value="TreeGrafter"/>
</dbReference>
<keyword evidence="1" id="KW-0378">Hydrolase</keyword>
<dbReference type="EMBL" id="BMMI01000005">
    <property type="protein sequence ID" value="GGL72821.1"/>
    <property type="molecule type" value="Genomic_DNA"/>
</dbReference>
<dbReference type="AlphaFoldDB" id="A0A846LHI5"/>
<reference evidence="4" key="4">
    <citation type="submission" date="2024-05" db="EMBL/GenBank/DDBJ databases">
        <authorList>
            <person name="Sun Q."/>
            <person name="Zhou Y."/>
        </authorList>
    </citation>
    <scope>NUCLEOTIDE SEQUENCE</scope>
    <source>
        <strain evidence="4">CGMCC 4.5581</strain>
    </source>
</reference>
<keyword evidence="1" id="KW-0326">Glycosidase</keyword>
<dbReference type="PANTHER" id="PTHR21666:SF270">
    <property type="entry name" value="MUREIN HYDROLASE ACTIVATOR ENVC"/>
    <property type="match status" value="1"/>
</dbReference>
<reference evidence="7" key="2">
    <citation type="journal article" date="2019" name="Int. J. Syst. Evol. Microbiol.">
        <title>The Global Catalogue of Microorganisms (GCM) 10K type strain sequencing project: providing services to taxonomists for standard genome sequencing and annotation.</title>
        <authorList>
            <consortium name="The Broad Institute Genomics Platform"/>
            <consortium name="The Broad Institute Genome Sequencing Center for Infectious Disease"/>
            <person name="Wu L."/>
            <person name="Ma J."/>
        </authorList>
    </citation>
    <scope>NUCLEOTIDE SEQUENCE [LARGE SCALE GENOMIC DNA]</scope>
    <source>
        <strain evidence="7">CGMCC 4.5581</strain>
    </source>
</reference>
<dbReference type="GO" id="GO:0000272">
    <property type="term" value="P:polysaccharide catabolic process"/>
    <property type="evidence" value="ECO:0007669"/>
    <property type="project" value="UniProtKB-KW"/>
</dbReference>
<name>A0A846LHI5_9ACTN</name>
<dbReference type="InterPro" id="IPR003961">
    <property type="entry name" value="FN3_dom"/>
</dbReference>
<sequence>MFALHLSRRSMAALAVSLVAVIAAPEAVPGAAAARAETTTAAATQVTWVPSAARPFSDPVWLPLREPARVSCTYTNCPGPYHGYWALDLLGDQGDPIHAAGAGIFHIGSLDTSCRTSTAEAAGTWVWIDHGGGVVTKYTHLDTVTAREGQLVTPSTRIGTMGHSGDVLPCTTNYLHFEVRTGGIKGKRVDPGPLWGCEGTTRRAFPTVWGHASWNDIPKVTRSTPALDNGCLPTSTVTSSEPAAVAVRRGDRTARVAWTPPASRAVAVDRYVISQELWGPSFQGWHPATYRSVPAGQLATNFRGLDNGRRYRYRVLSHTSVGNSAWTRFVEAVPATVPVAPGTDRQLTAGRSYVRFGWWNGTAQGAPITSYTAAIRRQKATGWTAWSYVTVPGNVRTYRWDGLRPGTTYQVTVRADSDVGPSRWGRFRALTTTP</sequence>
<dbReference type="SUPFAM" id="SSF51261">
    <property type="entry name" value="Duplicated hybrid motif"/>
    <property type="match status" value="1"/>
</dbReference>
<dbReference type="InterPro" id="IPR013783">
    <property type="entry name" value="Ig-like_fold"/>
</dbReference>
<keyword evidence="2" id="KW-0624">Polysaccharide degradation</keyword>
<dbReference type="Pfam" id="PF01551">
    <property type="entry name" value="Peptidase_M23"/>
    <property type="match status" value="1"/>
</dbReference>
<reference evidence="5 6" key="3">
    <citation type="submission" date="2020-02" db="EMBL/GenBank/DDBJ databases">
        <title>Sequencing the genomes of 1000 actinobacteria strains.</title>
        <authorList>
            <person name="Klenk H.-P."/>
        </authorList>
    </citation>
    <scope>NUCLEOTIDE SEQUENCE [LARGE SCALE GENOMIC DNA]</scope>
    <source>
        <strain evidence="5 6">DSM 45201</strain>
    </source>
</reference>
<dbReference type="EMBL" id="JAAMPA010000001">
    <property type="protein sequence ID" value="NIH67603.1"/>
    <property type="molecule type" value="Genomic_DNA"/>
</dbReference>
<comment type="caution">
    <text evidence="5">The sequence shown here is derived from an EMBL/GenBank/DDBJ whole genome shotgun (WGS) entry which is preliminary data.</text>
</comment>
<evidence type="ECO:0000313" key="7">
    <source>
        <dbReference type="Proteomes" id="UP000648663"/>
    </source>
</evidence>
<dbReference type="Gene3D" id="2.60.40.10">
    <property type="entry name" value="Immunoglobulins"/>
    <property type="match status" value="2"/>
</dbReference>
<gene>
    <name evidence="5" type="ORF">FB380_002049</name>
    <name evidence="4" type="ORF">GCM10011589_31380</name>
</gene>
<dbReference type="Proteomes" id="UP000648663">
    <property type="component" value="Unassembled WGS sequence"/>
</dbReference>
<dbReference type="PANTHER" id="PTHR21666">
    <property type="entry name" value="PEPTIDASE-RELATED"/>
    <property type="match status" value="1"/>
</dbReference>
<dbReference type="InterPro" id="IPR036116">
    <property type="entry name" value="FN3_sf"/>
</dbReference>
<organism evidence="5 6">
    <name type="scientific">Modestobacter marinus</name>
    <dbReference type="NCBI Taxonomy" id="477641"/>
    <lineage>
        <taxon>Bacteria</taxon>
        <taxon>Bacillati</taxon>
        <taxon>Actinomycetota</taxon>
        <taxon>Actinomycetes</taxon>
        <taxon>Geodermatophilales</taxon>
        <taxon>Geodermatophilaceae</taxon>
        <taxon>Modestobacter</taxon>
    </lineage>
</organism>
<dbReference type="InterPro" id="IPR050570">
    <property type="entry name" value="Cell_wall_metabolism_enzyme"/>
</dbReference>
<dbReference type="PROSITE" id="PS50853">
    <property type="entry name" value="FN3"/>
    <property type="match status" value="2"/>
</dbReference>
<proteinExistence type="predicted"/>
<dbReference type="Pfam" id="PF00041">
    <property type="entry name" value="fn3"/>
    <property type="match status" value="2"/>
</dbReference>
<dbReference type="GO" id="GO:0016798">
    <property type="term" value="F:hydrolase activity, acting on glycosyl bonds"/>
    <property type="evidence" value="ECO:0007669"/>
    <property type="project" value="UniProtKB-KW"/>
</dbReference>
<dbReference type="SUPFAM" id="SSF49265">
    <property type="entry name" value="Fibronectin type III"/>
    <property type="match status" value="1"/>
</dbReference>
<dbReference type="CDD" id="cd12797">
    <property type="entry name" value="M23_peptidase"/>
    <property type="match status" value="1"/>
</dbReference>
<feature type="domain" description="Fibronectin type-III" evidence="3">
    <location>
        <begin position="340"/>
        <end position="434"/>
    </location>
</feature>
<keyword evidence="7" id="KW-1185">Reference proteome</keyword>
<evidence type="ECO:0000313" key="4">
    <source>
        <dbReference type="EMBL" id="GGL72821.1"/>
    </source>
</evidence>